<dbReference type="EMBL" id="CP036455">
    <property type="protein sequence ID" value="QBI53449.1"/>
    <property type="molecule type" value="Genomic_DNA"/>
</dbReference>
<keyword evidence="2" id="KW-1185">Reference proteome</keyword>
<organism evidence="1 2">
    <name type="scientific">Streptomonospora litoralis</name>
    <dbReference type="NCBI Taxonomy" id="2498135"/>
    <lineage>
        <taxon>Bacteria</taxon>
        <taxon>Bacillati</taxon>
        <taxon>Actinomycetota</taxon>
        <taxon>Actinomycetes</taxon>
        <taxon>Streptosporangiales</taxon>
        <taxon>Nocardiopsidaceae</taxon>
        <taxon>Streptomonospora</taxon>
    </lineage>
</organism>
<dbReference type="Proteomes" id="UP000292235">
    <property type="component" value="Chromosome"/>
</dbReference>
<protein>
    <submittedName>
        <fullName evidence="1">Uncharacterized protein</fullName>
    </submittedName>
</protein>
<dbReference type="AlphaFoldDB" id="A0A4P6Q3H6"/>
<evidence type="ECO:0000313" key="2">
    <source>
        <dbReference type="Proteomes" id="UP000292235"/>
    </source>
</evidence>
<accession>A0A4P6Q3H6</accession>
<proteinExistence type="predicted"/>
<name>A0A4P6Q3H6_9ACTN</name>
<dbReference type="RefSeq" id="WP_131097816.1">
    <property type="nucleotide sequence ID" value="NZ_CP036455.1"/>
</dbReference>
<dbReference type="KEGG" id="strr:EKD16_08275"/>
<evidence type="ECO:0000313" key="1">
    <source>
        <dbReference type="EMBL" id="QBI53449.1"/>
    </source>
</evidence>
<sequence>MTEHPAPLSLQHFTADVPPGHRPIGWGHLTADPFEVETTGRAAAAARMQRQLTEELRTTVPDVAVVFRACDAALHREVFLADGVEDDHVGMIAIAHEEHVHGEYEAVLVGGPADGRTVTARADRLRLVVPHTTGPALAPDSTITELTYERQLGHPRRFSYVPGDRT</sequence>
<reference evidence="1 2" key="1">
    <citation type="submission" date="2019-02" db="EMBL/GenBank/DDBJ databases">
        <authorList>
            <person name="Khodamoradi S."/>
            <person name="Hahnke R.L."/>
            <person name="Kaempfer P."/>
            <person name="Schumann P."/>
            <person name="Rohde M."/>
            <person name="Steinert M."/>
            <person name="Luzhetskyy A."/>
            <person name="Wink J."/>
            <person name="Ruckert C."/>
        </authorList>
    </citation>
    <scope>NUCLEOTIDE SEQUENCE [LARGE SCALE GENOMIC DNA]</scope>
    <source>
        <strain evidence="1 2">M2</strain>
    </source>
</reference>
<gene>
    <name evidence="1" type="ORF">EKD16_08275</name>
</gene>